<reference evidence="3" key="1">
    <citation type="journal article" date="2019" name="Int. J. Syst. Evol. Microbiol.">
        <title>The Global Catalogue of Microorganisms (GCM) 10K type strain sequencing project: providing services to taxonomists for standard genome sequencing and annotation.</title>
        <authorList>
            <consortium name="The Broad Institute Genomics Platform"/>
            <consortium name="The Broad Institute Genome Sequencing Center for Infectious Disease"/>
            <person name="Wu L."/>
            <person name="Ma J."/>
        </authorList>
    </citation>
    <scope>NUCLEOTIDE SEQUENCE [LARGE SCALE GENOMIC DNA]</scope>
    <source>
        <strain evidence="3">CCM 8391</strain>
    </source>
</reference>
<dbReference type="RefSeq" id="WP_379584575.1">
    <property type="nucleotide sequence ID" value="NZ_JBHSQW010000023.1"/>
</dbReference>
<dbReference type="EMBL" id="JBHSQW010000023">
    <property type="protein sequence ID" value="MFC5994552.1"/>
    <property type="molecule type" value="Genomic_DNA"/>
</dbReference>
<dbReference type="NCBIfam" id="TIGR01764">
    <property type="entry name" value="excise"/>
    <property type="match status" value="1"/>
</dbReference>
<dbReference type="Proteomes" id="UP001596302">
    <property type="component" value="Unassembled WGS sequence"/>
</dbReference>
<organism evidence="2 3">
    <name type="scientific">Pseudonocardia hispaniensis</name>
    <dbReference type="NCBI Taxonomy" id="904933"/>
    <lineage>
        <taxon>Bacteria</taxon>
        <taxon>Bacillati</taxon>
        <taxon>Actinomycetota</taxon>
        <taxon>Actinomycetes</taxon>
        <taxon>Pseudonocardiales</taxon>
        <taxon>Pseudonocardiaceae</taxon>
        <taxon>Pseudonocardia</taxon>
    </lineage>
</organism>
<comment type="caution">
    <text evidence="2">The sequence shown here is derived from an EMBL/GenBank/DDBJ whole genome shotgun (WGS) entry which is preliminary data.</text>
</comment>
<protein>
    <submittedName>
        <fullName evidence="2">Helix-turn-helix domain-containing protein</fullName>
    </submittedName>
</protein>
<dbReference type="InterPro" id="IPR041657">
    <property type="entry name" value="HTH_17"/>
</dbReference>
<sequence>MTGTESLTYTVEQVAALLGIARGVAYESVRNGEIPATRVGRRWLIPRRRFHAWLDGETEQATQVGAVA</sequence>
<gene>
    <name evidence="2" type="ORF">ACFQE5_10055</name>
</gene>
<dbReference type="Pfam" id="PF12728">
    <property type="entry name" value="HTH_17"/>
    <property type="match status" value="1"/>
</dbReference>
<evidence type="ECO:0000259" key="1">
    <source>
        <dbReference type="Pfam" id="PF12728"/>
    </source>
</evidence>
<keyword evidence="3" id="KW-1185">Reference proteome</keyword>
<evidence type="ECO:0000313" key="2">
    <source>
        <dbReference type="EMBL" id="MFC5994552.1"/>
    </source>
</evidence>
<dbReference type="InterPro" id="IPR010093">
    <property type="entry name" value="SinI_DNA-bd"/>
</dbReference>
<accession>A0ABW1J265</accession>
<proteinExistence type="predicted"/>
<name>A0ABW1J265_9PSEU</name>
<evidence type="ECO:0000313" key="3">
    <source>
        <dbReference type="Proteomes" id="UP001596302"/>
    </source>
</evidence>
<feature type="domain" description="Helix-turn-helix" evidence="1">
    <location>
        <begin position="9"/>
        <end position="56"/>
    </location>
</feature>